<proteinExistence type="predicted"/>
<protein>
    <submittedName>
        <fullName evidence="1">Uncharacterized protein</fullName>
    </submittedName>
</protein>
<comment type="caution">
    <text evidence="1">The sequence shown here is derived from an EMBL/GenBank/DDBJ whole genome shotgun (WGS) entry which is preliminary data.</text>
</comment>
<reference evidence="1 2" key="1">
    <citation type="submission" date="2018-03" db="EMBL/GenBank/DDBJ databases">
        <title>Genetic Diversity and Phenotypic Plasticity of AHL Mediated Quorum Sensing in Environmental Strains of Vibrio mediterranei.</title>
        <authorList>
            <person name="Lantoine F."/>
            <person name="Vouve F."/>
        </authorList>
    </citation>
    <scope>NUCLEOTIDE SEQUENCE [LARGE SCALE GENOMIC DNA]</scope>
    <source>
        <strain evidence="1 2">17LN0615E</strain>
    </source>
</reference>
<keyword evidence="2" id="KW-1185">Reference proteome</keyword>
<gene>
    <name evidence="1" type="ORF">COR51_26940</name>
</gene>
<evidence type="ECO:0000313" key="1">
    <source>
        <dbReference type="EMBL" id="PRQ64537.1"/>
    </source>
</evidence>
<dbReference type="Proteomes" id="UP000238163">
    <property type="component" value="Unassembled WGS sequence"/>
</dbReference>
<organism evidence="1 2">
    <name type="scientific">Vibrio mediterranei</name>
    <dbReference type="NCBI Taxonomy" id="689"/>
    <lineage>
        <taxon>Bacteria</taxon>
        <taxon>Pseudomonadati</taxon>
        <taxon>Pseudomonadota</taxon>
        <taxon>Gammaproteobacteria</taxon>
        <taxon>Vibrionales</taxon>
        <taxon>Vibrionaceae</taxon>
        <taxon>Vibrio</taxon>
    </lineage>
</organism>
<name>A0ABX5D4K0_9VIBR</name>
<accession>A0ABX5D4K0</accession>
<evidence type="ECO:0000313" key="2">
    <source>
        <dbReference type="Proteomes" id="UP000238163"/>
    </source>
</evidence>
<sequence length="78" mass="8776">MSATFLTTVDIQQVIATSHRALALPSLTPLTLAVIHHCQQHQVRPEQAIMQLLRQSPSIENREAISPLFMDPNRGQYD</sequence>
<dbReference type="EMBL" id="NWTN01000047">
    <property type="protein sequence ID" value="PRQ64537.1"/>
    <property type="molecule type" value="Genomic_DNA"/>
</dbReference>
<dbReference type="RefSeq" id="WP_096444471.1">
    <property type="nucleotide sequence ID" value="NZ_NWTN01000047.1"/>
</dbReference>